<feature type="transmembrane region" description="Helical" evidence="9">
    <location>
        <begin position="236"/>
        <end position="256"/>
    </location>
</feature>
<evidence type="ECO:0000256" key="9">
    <source>
        <dbReference type="SAM" id="Phobius"/>
    </source>
</evidence>
<keyword evidence="5" id="KW-0399">Innate immunity</keyword>
<dbReference type="PROSITE" id="PS51019">
    <property type="entry name" value="REELIN"/>
    <property type="match status" value="1"/>
</dbReference>
<keyword evidence="9" id="KW-1133">Transmembrane helix</keyword>
<feature type="transmembrane region" description="Helical" evidence="9">
    <location>
        <begin position="43"/>
        <end position="63"/>
    </location>
</feature>
<evidence type="ECO:0000256" key="4">
    <source>
        <dbReference type="ARBA" id="ARBA00022529"/>
    </source>
</evidence>
<dbReference type="InterPro" id="IPR042307">
    <property type="entry name" value="Reeler_sf"/>
</dbReference>
<evidence type="ECO:0000259" key="10">
    <source>
        <dbReference type="PROSITE" id="PS51019"/>
    </source>
</evidence>
<gene>
    <name evidence="11" type="ORF">C0Q70_16369</name>
</gene>
<dbReference type="STRING" id="400727.A0A2T7NPL0"/>
<dbReference type="EMBL" id="PZQS01000010">
    <property type="protein sequence ID" value="PVD23107.1"/>
    <property type="molecule type" value="Genomic_DNA"/>
</dbReference>
<dbReference type="AlphaFoldDB" id="A0A2T7NPL0"/>
<evidence type="ECO:0000256" key="2">
    <source>
        <dbReference type="ARBA" id="ARBA00008501"/>
    </source>
</evidence>
<dbReference type="CDD" id="cd08544">
    <property type="entry name" value="Reeler"/>
    <property type="match status" value="1"/>
</dbReference>
<keyword evidence="12" id="KW-1185">Reference proteome</keyword>
<keyword evidence="7" id="KW-0391">Immunity</keyword>
<dbReference type="Gene3D" id="2.60.40.4060">
    <property type="entry name" value="Reeler domain"/>
    <property type="match status" value="1"/>
</dbReference>
<keyword evidence="6" id="KW-0732">Signal</keyword>
<keyword evidence="3" id="KW-0964">Secreted</keyword>
<comment type="subcellular location">
    <subcellularLocation>
        <location evidence="1">Secreted</location>
    </subcellularLocation>
</comment>
<evidence type="ECO:0000256" key="7">
    <source>
        <dbReference type="ARBA" id="ARBA00022859"/>
    </source>
</evidence>
<accession>A0A2T7NPL0</accession>
<evidence type="ECO:0000256" key="1">
    <source>
        <dbReference type="ARBA" id="ARBA00004613"/>
    </source>
</evidence>
<feature type="domain" description="Reelin" evidence="10">
    <location>
        <begin position="55"/>
        <end position="241"/>
    </location>
</feature>
<dbReference type="GO" id="GO:0042742">
    <property type="term" value="P:defense response to bacterium"/>
    <property type="evidence" value="ECO:0007669"/>
    <property type="project" value="UniProtKB-KW"/>
</dbReference>
<dbReference type="PANTHER" id="PTHR45828">
    <property type="entry name" value="CYTOCHROME B561/FERRIC REDUCTASE TRANSMEMBRANE"/>
    <property type="match status" value="1"/>
</dbReference>
<dbReference type="OrthoDB" id="2419613at2759"/>
<reference evidence="11 12" key="1">
    <citation type="submission" date="2018-04" db="EMBL/GenBank/DDBJ databases">
        <title>The genome of golden apple snail Pomacea canaliculata provides insight into stress tolerance and invasive adaptation.</title>
        <authorList>
            <person name="Liu C."/>
            <person name="Liu B."/>
            <person name="Ren Y."/>
            <person name="Zhang Y."/>
            <person name="Wang H."/>
            <person name="Li S."/>
            <person name="Jiang F."/>
            <person name="Yin L."/>
            <person name="Zhang G."/>
            <person name="Qian W."/>
            <person name="Fan W."/>
        </authorList>
    </citation>
    <scope>NUCLEOTIDE SEQUENCE [LARGE SCALE GENOMIC DNA]</scope>
    <source>
        <strain evidence="11">SZHN2017</strain>
        <tissue evidence="11">Muscle</tissue>
    </source>
</reference>
<evidence type="ECO:0000256" key="3">
    <source>
        <dbReference type="ARBA" id="ARBA00022525"/>
    </source>
</evidence>
<dbReference type="InterPro" id="IPR051237">
    <property type="entry name" value="Ferric-chelate_Red/DefProt"/>
</dbReference>
<keyword evidence="9" id="KW-0472">Membrane</keyword>
<evidence type="ECO:0000256" key="5">
    <source>
        <dbReference type="ARBA" id="ARBA00022588"/>
    </source>
</evidence>
<sequence length="257" mass="27465">MMRMQVLHLAVFRLYIVSRSLLSSMSLTLSEPRPDPFRGHEGVFMAVAYSWVVLLSAVLLSCCGPSLAYPDGAPTEACTNMFPSGHHADAQSSTPPYELTVSSTSLTASNVYTVTLKVKSGQTTTFKGLFVQARLADNCNNTSPHGTFTVPSDGFLKLTPCTVANDAVTQINDIPQTTKTFNWTSPSSIPGTVYFRATVVYNEKTFWTDVSSDFLRPSGATGTPQVCTVQKTSGGAAVAATVLLTTVLALTSFALVL</sequence>
<evidence type="ECO:0000256" key="8">
    <source>
        <dbReference type="ARBA" id="ARBA00023022"/>
    </source>
</evidence>
<keyword evidence="4" id="KW-0929">Antimicrobial</keyword>
<proteinExistence type="inferred from homology"/>
<protein>
    <recommendedName>
        <fullName evidence="10">Reelin domain-containing protein</fullName>
    </recommendedName>
</protein>
<dbReference type="Pfam" id="PF02014">
    <property type="entry name" value="Reeler"/>
    <property type="match status" value="1"/>
</dbReference>
<keyword evidence="9" id="KW-0812">Transmembrane</keyword>
<evidence type="ECO:0000256" key="6">
    <source>
        <dbReference type="ARBA" id="ARBA00022729"/>
    </source>
</evidence>
<name>A0A2T7NPL0_POMCA</name>
<dbReference type="InterPro" id="IPR002861">
    <property type="entry name" value="Reeler_dom"/>
</dbReference>
<keyword evidence="8" id="KW-0044">Antibiotic</keyword>
<organism evidence="11 12">
    <name type="scientific">Pomacea canaliculata</name>
    <name type="common">Golden apple snail</name>
    <dbReference type="NCBI Taxonomy" id="400727"/>
    <lineage>
        <taxon>Eukaryota</taxon>
        <taxon>Metazoa</taxon>
        <taxon>Spiralia</taxon>
        <taxon>Lophotrochozoa</taxon>
        <taxon>Mollusca</taxon>
        <taxon>Gastropoda</taxon>
        <taxon>Caenogastropoda</taxon>
        <taxon>Architaenioglossa</taxon>
        <taxon>Ampullarioidea</taxon>
        <taxon>Ampullariidae</taxon>
        <taxon>Pomacea</taxon>
    </lineage>
</organism>
<comment type="similarity">
    <text evidence="2">Belongs to the insect defense protein family.</text>
</comment>
<dbReference type="GO" id="GO:0045087">
    <property type="term" value="P:innate immune response"/>
    <property type="evidence" value="ECO:0007669"/>
    <property type="project" value="UniProtKB-KW"/>
</dbReference>
<dbReference type="GO" id="GO:0005576">
    <property type="term" value="C:extracellular region"/>
    <property type="evidence" value="ECO:0007669"/>
    <property type="project" value="UniProtKB-SubCell"/>
</dbReference>
<dbReference type="Proteomes" id="UP000245119">
    <property type="component" value="Linkage Group LG10"/>
</dbReference>
<comment type="caution">
    <text evidence="11">The sequence shown here is derived from an EMBL/GenBank/DDBJ whole genome shotgun (WGS) entry which is preliminary data.</text>
</comment>
<evidence type="ECO:0000313" key="11">
    <source>
        <dbReference type="EMBL" id="PVD23107.1"/>
    </source>
</evidence>
<dbReference type="GO" id="GO:0016020">
    <property type="term" value="C:membrane"/>
    <property type="evidence" value="ECO:0007669"/>
    <property type="project" value="TreeGrafter"/>
</dbReference>
<dbReference type="PANTHER" id="PTHR45828:SF9">
    <property type="entry name" value="CELL WALL INTEGRITY AND STRESS RESPONSE COMPONENT 4-LIKE-RELATED"/>
    <property type="match status" value="1"/>
</dbReference>
<evidence type="ECO:0000313" key="12">
    <source>
        <dbReference type="Proteomes" id="UP000245119"/>
    </source>
</evidence>